<dbReference type="AlphaFoldDB" id="A0A6A5KM21"/>
<sequence>MLVLEGCWKEAINGPNSQIEQLRMITSSCRCWTWSFRQRMLLETPRGVLMLWIAGFGLSELRKRYGCALPPYGLIEDAATGTVWGRTWDECDRNAVVCIILDLGRRSVLGS</sequence>
<organism evidence="1 2">
    <name type="scientific">Decorospora gaudefroyi</name>
    <dbReference type="NCBI Taxonomy" id="184978"/>
    <lineage>
        <taxon>Eukaryota</taxon>
        <taxon>Fungi</taxon>
        <taxon>Dikarya</taxon>
        <taxon>Ascomycota</taxon>
        <taxon>Pezizomycotina</taxon>
        <taxon>Dothideomycetes</taxon>
        <taxon>Pleosporomycetidae</taxon>
        <taxon>Pleosporales</taxon>
        <taxon>Pleosporineae</taxon>
        <taxon>Pleosporaceae</taxon>
        <taxon>Decorospora</taxon>
    </lineage>
</organism>
<dbReference type="EMBL" id="ML975275">
    <property type="protein sequence ID" value="KAF1836326.1"/>
    <property type="molecule type" value="Genomic_DNA"/>
</dbReference>
<protein>
    <submittedName>
        <fullName evidence="1">Uncharacterized protein</fullName>
    </submittedName>
</protein>
<gene>
    <name evidence="1" type="ORF">BDW02DRAFT_567217</name>
</gene>
<accession>A0A6A5KM21</accession>
<keyword evidence="2" id="KW-1185">Reference proteome</keyword>
<evidence type="ECO:0000313" key="2">
    <source>
        <dbReference type="Proteomes" id="UP000800040"/>
    </source>
</evidence>
<name>A0A6A5KM21_9PLEO</name>
<proteinExistence type="predicted"/>
<dbReference type="Proteomes" id="UP000800040">
    <property type="component" value="Unassembled WGS sequence"/>
</dbReference>
<evidence type="ECO:0000313" key="1">
    <source>
        <dbReference type="EMBL" id="KAF1836326.1"/>
    </source>
</evidence>
<reference evidence="1" key="1">
    <citation type="submission" date="2020-01" db="EMBL/GenBank/DDBJ databases">
        <authorList>
            <consortium name="DOE Joint Genome Institute"/>
            <person name="Haridas S."/>
            <person name="Albert R."/>
            <person name="Binder M."/>
            <person name="Bloem J."/>
            <person name="Labutti K."/>
            <person name="Salamov A."/>
            <person name="Andreopoulos B."/>
            <person name="Baker S.E."/>
            <person name="Barry K."/>
            <person name="Bills G."/>
            <person name="Bluhm B.H."/>
            <person name="Cannon C."/>
            <person name="Castanera R."/>
            <person name="Culley D.E."/>
            <person name="Daum C."/>
            <person name="Ezra D."/>
            <person name="Gonzalez J.B."/>
            <person name="Henrissat B."/>
            <person name="Kuo A."/>
            <person name="Liang C."/>
            <person name="Lipzen A."/>
            <person name="Lutzoni F."/>
            <person name="Magnuson J."/>
            <person name="Mondo S."/>
            <person name="Nolan M."/>
            <person name="Ohm R."/>
            <person name="Pangilinan J."/>
            <person name="Park H.-J."/>
            <person name="Ramirez L."/>
            <person name="Alfaro M."/>
            <person name="Sun H."/>
            <person name="Tritt A."/>
            <person name="Yoshinaga Y."/>
            <person name="Zwiers L.-H."/>
            <person name="Turgeon B.G."/>
            <person name="Goodwin S.B."/>
            <person name="Spatafora J.W."/>
            <person name="Crous P.W."/>
            <person name="Grigoriev I.V."/>
        </authorList>
    </citation>
    <scope>NUCLEOTIDE SEQUENCE</scope>
    <source>
        <strain evidence="1">P77</strain>
    </source>
</reference>